<dbReference type="Proteomes" id="UP000305067">
    <property type="component" value="Unassembled WGS sequence"/>
</dbReference>
<feature type="compositionally biased region" description="Basic residues" evidence="1">
    <location>
        <begin position="97"/>
        <end position="106"/>
    </location>
</feature>
<dbReference type="InterPro" id="IPR048337">
    <property type="entry name" value="FAM50A/XAP5_C"/>
</dbReference>
<gene>
    <name evidence="3" type="ORF">BDV98DRAFT_496842</name>
</gene>
<evidence type="ECO:0000313" key="3">
    <source>
        <dbReference type="EMBL" id="TFL07409.1"/>
    </source>
</evidence>
<dbReference type="PANTHER" id="PTHR12722:SF0">
    <property type="entry name" value="PROTEIN FAM50A"/>
    <property type="match status" value="1"/>
</dbReference>
<accession>A0A5C3R3S8</accession>
<feature type="compositionally biased region" description="Polar residues" evidence="1">
    <location>
        <begin position="41"/>
        <end position="51"/>
    </location>
</feature>
<dbReference type="GO" id="GO:0006325">
    <property type="term" value="P:chromatin organization"/>
    <property type="evidence" value="ECO:0007669"/>
    <property type="project" value="TreeGrafter"/>
</dbReference>
<keyword evidence="4" id="KW-1185">Reference proteome</keyword>
<reference evidence="3 4" key="1">
    <citation type="journal article" date="2019" name="Nat. Ecol. Evol.">
        <title>Megaphylogeny resolves global patterns of mushroom evolution.</title>
        <authorList>
            <person name="Varga T."/>
            <person name="Krizsan K."/>
            <person name="Foldi C."/>
            <person name="Dima B."/>
            <person name="Sanchez-Garcia M."/>
            <person name="Sanchez-Ramirez S."/>
            <person name="Szollosi G.J."/>
            <person name="Szarkandi J.G."/>
            <person name="Papp V."/>
            <person name="Albert L."/>
            <person name="Andreopoulos W."/>
            <person name="Angelini C."/>
            <person name="Antonin V."/>
            <person name="Barry K.W."/>
            <person name="Bougher N.L."/>
            <person name="Buchanan P."/>
            <person name="Buyck B."/>
            <person name="Bense V."/>
            <person name="Catcheside P."/>
            <person name="Chovatia M."/>
            <person name="Cooper J."/>
            <person name="Damon W."/>
            <person name="Desjardin D."/>
            <person name="Finy P."/>
            <person name="Geml J."/>
            <person name="Haridas S."/>
            <person name="Hughes K."/>
            <person name="Justo A."/>
            <person name="Karasinski D."/>
            <person name="Kautmanova I."/>
            <person name="Kiss B."/>
            <person name="Kocsube S."/>
            <person name="Kotiranta H."/>
            <person name="LaButti K.M."/>
            <person name="Lechner B.E."/>
            <person name="Liimatainen K."/>
            <person name="Lipzen A."/>
            <person name="Lukacs Z."/>
            <person name="Mihaltcheva S."/>
            <person name="Morgado L.N."/>
            <person name="Niskanen T."/>
            <person name="Noordeloos M.E."/>
            <person name="Ohm R.A."/>
            <person name="Ortiz-Santana B."/>
            <person name="Ovrebo C."/>
            <person name="Racz N."/>
            <person name="Riley R."/>
            <person name="Savchenko A."/>
            <person name="Shiryaev A."/>
            <person name="Soop K."/>
            <person name="Spirin V."/>
            <person name="Szebenyi C."/>
            <person name="Tomsovsky M."/>
            <person name="Tulloss R.E."/>
            <person name="Uehling J."/>
            <person name="Grigoriev I.V."/>
            <person name="Vagvolgyi C."/>
            <person name="Papp T."/>
            <person name="Martin F.M."/>
            <person name="Miettinen O."/>
            <person name="Hibbett D.S."/>
            <person name="Nagy L.G."/>
        </authorList>
    </citation>
    <scope>NUCLEOTIDE SEQUENCE [LARGE SCALE GENOMIC DNA]</scope>
    <source>
        <strain evidence="3 4">CBS 309.79</strain>
    </source>
</reference>
<dbReference type="AlphaFoldDB" id="A0A5C3R3S8"/>
<evidence type="ECO:0000256" key="1">
    <source>
        <dbReference type="SAM" id="MobiDB-lite"/>
    </source>
</evidence>
<name>A0A5C3R3S8_9AGAR</name>
<feature type="compositionally biased region" description="Basic and acidic residues" evidence="1">
    <location>
        <begin position="78"/>
        <end position="96"/>
    </location>
</feature>
<dbReference type="EMBL" id="ML178814">
    <property type="protein sequence ID" value="TFL07409.1"/>
    <property type="molecule type" value="Genomic_DNA"/>
</dbReference>
<dbReference type="GO" id="GO:0005634">
    <property type="term" value="C:nucleus"/>
    <property type="evidence" value="ECO:0007669"/>
    <property type="project" value="InterPro"/>
</dbReference>
<organism evidence="3 4">
    <name type="scientific">Pterulicium gracile</name>
    <dbReference type="NCBI Taxonomy" id="1884261"/>
    <lineage>
        <taxon>Eukaryota</taxon>
        <taxon>Fungi</taxon>
        <taxon>Dikarya</taxon>
        <taxon>Basidiomycota</taxon>
        <taxon>Agaricomycotina</taxon>
        <taxon>Agaricomycetes</taxon>
        <taxon>Agaricomycetidae</taxon>
        <taxon>Agaricales</taxon>
        <taxon>Pleurotineae</taxon>
        <taxon>Pterulaceae</taxon>
        <taxon>Pterulicium</taxon>
    </lineage>
</organism>
<proteinExistence type="predicted"/>
<feature type="region of interest" description="Disordered" evidence="1">
    <location>
        <begin position="1"/>
        <end position="52"/>
    </location>
</feature>
<dbReference type="PANTHER" id="PTHR12722">
    <property type="entry name" value="XAP-5 PROTEIN-RELATED"/>
    <property type="match status" value="1"/>
</dbReference>
<feature type="compositionally biased region" description="Basic and acidic residues" evidence="1">
    <location>
        <begin position="158"/>
        <end position="172"/>
    </location>
</feature>
<sequence length="325" mass="38028">MATNKGEGRREDALVKQRTQMREEYERQKQNLINETEKARPSTNRFVGQNDSVEDTLKHSTVGLVHLEEFQQKRKALEEARAREAAQSNELKEERKVNKKRKRVAKSKLSFAVDDEDEEEESTSRGASRGDTSQNDDGAGSKRSKFGKNPSVDTSFLPDRDREEEERRERERLRREWLTRQETMKLEDIEITYSYWDGSGHRKTVVCKKGDSIATFLEKCRQQFPEMRGVSVDNLMYVKEDLIIPHHYTFYDFIVNKARGKSGPLFNFDVHDDVRLLADATKEKDESHAGKVVERSYYQRNKHIFPASRWEVYDPEKSYGKYTIA</sequence>
<feature type="compositionally biased region" description="Basic and acidic residues" evidence="1">
    <location>
        <begin position="1"/>
        <end position="40"/>
    </location>
</feature>
<feature type="region of interest" description="Disordered" evidence="1">
    <location>
        <begin position="78"/>
        <end position="172"/>
    </location>
</feature>
<dbReference type="OrthoDB" id="1562195at2759"/>
<dbReference type="InterPro" id="IPR007005">
    <property type="entry name" value="XAP5"/>
</dbReference>
<protein>
    <submittedName>
        <fullName evidence="3">XAP5, circadian clock regulator-domain-containing protein</fullName>
    </submittedName>
</protein>
<feature type="domain" description="FAM50A/XAP5 C-terminal" evidence="2">
    <location>
        <begin position="187"/>
        <end position="323"/>
    </location>
</feature>
<feature type="compositionally biased region" description="Polar residues" evidence="1">
    <location>
        <begin position="124"/>
        <end position="136"/>
    </location>
</feature>
<dbReference type="STRING" id="1884261.A0A5C3R3S8"/>
<evidence type="ECO:0000259" key="2">
    <source>
        <dbReference type="Pfam" id="PF04921"/>
    </source>
</evidence>
<evidence type="ECO:0000313" key="4">
    <source>
        <dbReference type="Proteomes" id="UP000305067"/>
    </source>
</evidence>
<dbReference type="Pfam" id="PF04921">
    <property type="entry name" value="XAP5"/>
    <property type="match status" value="1"/>
</dbReference>